<dbReference type="EMBL" id="JACAZI010000004">
    <property type="protein sequence ID" value="KAF7362852.1"/>
    <property type="molecule type" value="Genomic_DNA"/>
</dbReference>
<dbReference type="Proteomes" id="UP000620124">
    <property type="component" value="Unassembled WGS sequence"/>
</dbReference>
<feature type="transmembrane region" description="Helical" evidence="1">
    <location>
        <begin position="208"/>
        <end position="225"/>
    </location>
</feature>
<evidence type="ECO:0000313" key="2">
    <source>
        <dbReference type="EMBL" id="KAF7362852.1"/>
    </source>
</evidence>
<feature type="transmembrane region" description="Helical" evidence="1">
    <location>
        <begin position="123"/>
        <end position="146"/>
    </location>
</feature>
<protein>
    <submittedName>
        <fullName evidence="2">Uncharacterized protein</fullName>
    </submittedName>
</protein>
<sequence length="292" mass="32736">MYSPENASEGVWTQLLTVYSLLISGIIAIGSQSLSRFHAGQTIFLIMSPLSATLVVYAVLGFCGRPHRLDSILSNSPQHLLPRILVILSGLLSLSFLIFISISNDSYFTAASPCDTLVDKGAAAALTYSFIFIPYVGVVLAIFAVIANAGDAAGLVVFGACAPFILLVIALVWVIIKTRHSLAEHFRIQINRWKIWVIWDFLRDRYPFLHFCGVFFVPMIYWVLVNELRLANTPDNIFSPSFGQVLALFVVLQPLLQVVRMIPRAWRWFMTLTVTRPLRDARQSWKLKSESV</sequence>
<name>A0A8H6YPN4_9AGAR</name>
<proteinExistence type="predicted"/>
<keyword evidence="1" id="KW-0812">Transmembrane</keyword>
<reference evidence="2" key="1">
    <citation type="submission" date="2020-05" db="EMBL/GenBank/DDBJ databases">
        <title>Mycena genomes resolve the evolution of fungal bioluminescence.</title>
        <authorList>
            <person name="Tsai I.J."/>
        </authorList>
    </citation>
    <scope>NUCLEOTIDE SEQUENCE</scope>
    <source>
        <strain evidence="2">CCC161011</strain>
    </source>
</reference>
<feature type="transmembrane region" description="Helical" evidence="1">
    <location>
        <begin position="42"/>
        <end position="60"/>
    </location>
</feature>
<organism evidence="2 3">
    <name type="scientific">Mycena venus</name>
    <dbReference type="NCBI Taxonomy" id="2733690"/>
    <lineage>
        <taxon>Eukaryota</taxon>
        <taxon>Fungi</taxon>
        <taxon>Dikarya</taxon>
        <taxon>Basidiomycota</taxon>
        <taxon>Agaricomycotina</taxon>
        <taxon>Agaricomycetes</taxon>
        <taxon>Agaricomycetidae</taxon>
        <taxon>Agaricales</taxon>
        <taxon>Marasmiineae</taxon>
        <taxon>Mycenaceae</taxon>
        <taxon>Mycena</taxon>
    </lineage>
</organism>
<feature type="transmembrane region" description="Helical" evidence="1">
    <location>
        <begin position="12"/>
        <end position="30"/>
    </location>
</feature>
<gene>
    <name evidence="2" type="ORF">MVEN_00635000</name>
</gene>
<dbReference type="OrthoDB" id="3234297at2759"/>
<accession>A0A8H6YPN4</accession>
<dbReference type="AlphaFoldDB" id="A0A8H6YPN4"/>
<keyword evidence="1" id="KW-0472">Membrane</keyword>
<feature type="transmembrane region" description="Helical" evidence="1">
    <location>
        <begin position="80"/>
        <end position="102"/>
    </location>
</feature>
<keyword evidence="3" id="KW-1185">Reference proteome</keyword>
<feature type="transmembrane region" description="Helical" evidence="1">
    <location>
        <begin position="237"/>
        <end position="259"/>
    </location>
</feature>
<feature type="transmembrane region" description="Helical" evidence="1">
    <location>
        <begin position="152"/>
        <end position="176"/>
    </location>
</feature>
<evidence type="ECO:0000256" key="1">
    <source>
        <dbReference type="SAM" id="Phobius"/>
    </source>
</evidence>
<comment type="caution">
    <text evidence="2">The sequence shown here is derived from an EMBL/GenBank/DDBJ whole genome shotgun (WGS) entry which is preliminary data.</text>
</comment>
<evidence type="ECO:0000313" key="3">
    <source>
        <dbReference type="Proteomes" id="UP000620124"/>
    </source>
</evidence>
<keyword evidence="1" id="KW-1133">Transmembrane helix</keyword>